<dbReference type="SMART" id="SM00506">
    <property type="entry name" value="A1pp"/>
    <property type="match status" value="1"/>
</dbReference>
<organism evidence="2 3">
    <name type="scientific">Sulfurimonas gotlandica (strain DSM 19862 / JCM 16533 / GD1)</name>
    <dbReference type="NCBI Taxonomy" id="929558"/>
    <lineage>
        <taxon>Bacteria</taxon>
        <taxon>Pseudomonadati</taxon>
        <taxon>Campylobacterota</taxon>
        <taxon>Epsilonproteobacteria</taxon>
        <taxon>Campylobacterales</taxon>
        <taxon>Sulfurimonadaceae</taxon>
        <taxon>Sulfurimonas</taxon>
    </lineage>
</organism>
<protein>
    <submittedName>
        <fullName evidence="2">Protein containing Macro/Appr-1-p processing domain</fullName>
    </submittedName>
</protein>
<accession>H1FYR4</accession>
<dbReference type="EMBL" id="AFRZ01000001">
    <property type="protein sequence ID" value="EHP30879.1"/>
    <property type="molecule type" value="Genomic_DNA"/>
</dbReference>
<dbReference type="Proteomes" id="UP000006431">
    <property type="component" value="Unassembled WGS sequence"/>
</dbReference>
<dbReference type="HOGENOM" id="CLU_046550_7_2_7"/>
<evidence type="ECO:0000259" key="1">
    <source>
        <dbReference type="PROSITE" id="PS51154"/>
    </source>
</evidence>
<dbReference type="InterPro" id="IPR002589">
    <property type="entry name" value="Macro_dom"/>
</dbReference>
<accession>B6BMK6</accession>
<keyword evidence="3" id="KW-1185">Reference proteome</keyword>
<dbReference type="Gene3D" id="3.40.220.10">
    <property type="entry name" value="Leucine Aminopeptidase, subunit E, domain 1"/>
    <property type="match status" value="1"/>
</dbReference>
<dbReference type="PROSITE" id="PS51154">
    <property type="entry name" value="MACRO"/>
    <property type="match status" value="1"/>
</dbReference>
<dbReference type="STRING" id="929558.SMGD1_2356"/>
<evidence type="ECO:0000313" key="2">
    <source>
        <dbReference type="EMBL" id="EHP30879.1"/>
    </source>
</evidence>
<dbReference type="InterPro" id="IPR043472">
    <property type="entry name" value="Macro_dom-like"/>
</dbReference>
<dbReference type="eggNOG" id="COG2110">
    <property type="taxonomic scope" value="Bacteria"/>
</dbReference>
<dbReference type="RefSeq" id="WP_008339247.1">
    <property type="nucleotide sequence ID" value="NZ_AFRZ01000001.1"/>
</dbReference>
<dbReference type="AlphaFoldDB" id="B6BMK6"/>
<dbReference type="OrthoDB" id="6194521at2"/>
<dbReference type="Pfam" id="PF01661">
    <property type="entry name" value="Macro"/>
    <property type="match status" value="1"/>
</dbReference>
<reference evidence="2 3" key="1">
    <citation type="journal article" date="2012" name="Proc. Natl. Acad. Sci. U.S.A.">
        <title>Genome and physiology of a model Epsilonproteobacterium responsible for sulfide detoxification in marine oxygen depletion zones.</title>
        <authorList>
            <person name="Grote J."/>
            <person name="Schott T."/>
            <person name="Bruckner C.G."/>
            <person name="Glockner F.O."/>
            <person name="Jost G."/>
            <person name="Teeling H."/>
            <person name="Labrenz M."/>
            <person name="Jurgens K."/>
        </authorList>
    </citation>
    <scope>NUCLEOTIDE SEQUENCE [LARGE SCALE GENOMIC DNA]</scope>
    <source>
        <strain evidence="2 3">GD1</strain>
    </source>
</reference>
<proteinExistence type="predicted"/>
<feature type="domain" description="Macro" evidence="1">
    <location>
        <begin position="1"/>
        <end position="179"/>
    </location>
</feature>
<evidence type="ECO:0000313" key="3">
    <source>
        <dbReference type="Proteomes" id="UP000006431"/>
    </source>
</evidence>
<dbReference type="SUPFAM" id="SSF52949">
    <property type="entry name" value="Macro domain-like"/>
    <property type="match status" value="1"/>
</dbReference>
<sequence length="179" mass="19891">MNFKIKFGNLVEAEATFIVNASNTELTLGSGVSYAFSQHCGGDIYQKELYKIKKSVGIIKQGDVIVSSPGSATNFKYALHVAVMNYSEASQTPSPTYQQMQSALNSMLGIIEEIVQSEKIEKPRIAMPLLGCGVGGLSKEKIFLIIKSIFKKSELDLEVLIYFHNKKDYYEFASKEIQN</sequence>
<comment type="caution">
    <text evidence="2">The sequence shown here is derived from an EMBL/GenBank/DDBJ whole genome shotgun (WGS) entry which is preliminary data.</text>
</comment>
<gene>
    <name evidence="2" type="ORF">SMGD1_2356</name>
</gene>
<name>B6BMK6_SULGG</name>
<dbReference type="PATRIC" id="fig|929558.5.peg.2346"/>